<comment type="caution">
    <text evidence="4">The sequence shown here is derived from an EMBL/GenBank/DDBJ whole genome shotgun (WGS) entry which is preliminary data.</text>
</comment>
<dbReference type="InterPro" id="IPR050546">
    <property type="entry name" value="Glycosyl_Hydrlase_16"/>
</dbReference>
<feature type="chain" id="PRO_5039694755" description="GH16 domain-containing protein" evidence="2">
    <location>
        <begin position="32"/>
        <end position="312"/>
    </location>
</feature>
<evidence type="ECO:0000313" key="5">
    <source>
        <dbReference type="Proteomes" id="UP000656042"/>
    </source>
</evidence>
<protein>
    <recommendedName>
        <fullName evidence="3">GH16 domain-containing protein</fullName>
    </recommendedName>
</protein>
<organism evidence="4 5">
    <name type="scientific">Mangrovihabitans endophyticus</name>
    <dbReference type="NCBI Taxonomy" id="1751298"/>
    <lineage>
        <taxon>Bacteria</taxon>
        <taxon>Bacillati</taxon>
        <taxon>Actinomycetota</taxon>
        <taxon>Actinomycetes</taxon>
        <taxon>Micromonosporales</taxon>
        <taxon>Micromonosporaceae</taxon>
        <taxon>Mangrovihabitans</taxon>
    </lineage>
</organism>
<evidence type="ECO:0000256" key="1">
    <source>
        <dbReference type="ARBA" id="ARBA00006865"/>
    </source>
</evidence>
<sequence length="312" mass="32543">MTKPFPAVRWRRLRGAAAAATVAGLLASAVAAPAAAAPAAVPSAPAGFKLAWSTDFAGAANTGLNTGIWKYDTGPGSNFGTGEIETMTSSTQNVFRDGSGHLVIKAKHAGSAPRSGWTSGRIETKAVFGVGAGGVLLVKAKIKQPDVTRANGAGYWPAFWMLGSTLRTGTAWPGSGEIDIMEDINGRSSVFGTFHCGVNPGGPCNESTGIGSGERACNGCQTGYHTYAVRIDRSVKPERIRWYRDGANYFTVTANQVPAATWNKAVHHPFFIIFDLAIGGSFPDAFGGGPNAATVGGRAMKVDYVAVYKKKP</sequence>
<dbReference type="PANTHER" id="PTHR10963">
    <property type="entry name" value="GLYCOSYL HYDROLASE-RELATED"/>
    <property type="match status" value="1"/>
</dbReference>
<gene>
    <name evidence="4" type="ORF">GCM10012284_22920</name>
</gene>
<dbReference type="RefSeq" id="WP_189079135.1">
    <property type="nucleotide sequence ID" value="NZ_BMMX01000007.1"/>
</dbReference>
<reference evidence="4" key="2">
    <citation type="submission" date="2020-09" db="EMBL/GenBank/DDBJ databases">
        <authorList>
            <person name="Sun Q."/>
            <person name="Zhou Y."/>
        </authorList>
    </citation>
    <scope>NUCLEOTIDE SEQUENCE</scope>
    <source>
        <strain evidence="4">CGMCC 4.7299</strain>
    </source>
</reference>
<feature type="signal peptide" evidence="2">
    <location>
        <begin position="1"/>
        <end position="31"/>
    </location>
</feature>
<accession>A0A8J3BYB5</accession>
<reference evidence="4" key="1">
    <citation type="journal article" date="2014" name="Int. J. Syst. Evol. Microbiol.">
        <title>Complete genome sequence of Corynebacterium casei LMG S-19264T (=DSM 44701T), isolated from a smear-ripened cheese.</title>
        <authorList>
            <consortium name="US DOE Joint Genome Institute (JGI-PGF)"/>
            <person name="Walter F."/>
            <person name="Albersmeier A."/>
            <person name="Kalinowski J."/>
            <person name="Ruckert C."/>
        </authorList>
    </citation>
    <scope>NUCLEOTIDE SEQUENCE</scope>
    <source>
        <strain evidence="4">CGMCC 4.7299</strain>
    </source>
</reference>
<dbReference type="Proteomes" id="UP000656042">
    <property type="component" value="Unassembled WGS sequence"/>
</dbReference>
<dbReference type="EMBL" id="BMMX01000007">
    <property type="protein sequence ID" value="GGK88301.1"/>
    <property type="molecule type" value="Genomic_DNA"/>
</dbReference>
<evidence type="ECO:0000259" key="3">
    <source>
        <dbReference type="PROSITE" id="PS51762"/>
    </source>
</evidence>
<feature type="domain" description="GH16" evidence="3">
    <location>
        <begin position="54"/>
        <end position="312"/>
    </location>
</feature>
<dbReference type="SUPFAM" id="SSF49899">
    <property type="entry name" value="Concanavalin A-like lectins/glucanases"/>
    <property type="match status" value="1"/>
</dbReference>
<comment type="similarity">
    <text evidence="1">Belongs to the glycosyl hydrolase 16 family.</text>
</comment>
<name>A0A8J3BYB5_9ACTN</name>
<dbReference type="PROSITE" id="PS51762">
    <property type="entry name" value="GH16_2"/>
    <property type="match status" value="1"/>
</dbReference>
<dbReference type="GO" id="GO:0004553">
    <property type="term" value="F:hydrolase activity, hydrolyzing O-glycosyl compounds"/>
    <property type="evidence" value="ECO:0007669"/>
    <property type="project" value="InterPro"/>
</dbReference>
<keyword evidence="2" id="KW-0732">Signal</keyword>
<dbReference type="PANTHER" id="PTHR10963:SF55">
    <property type="entry name" value="GLYCOSIDE HYDROLASE FAMILY 16 PROTEIN"/>
    <property type="match status" value="1"/>
</dbReference>
<dbReference type="GO" id="GO:0005975">
    <property type="term" value="P:carbohydrate metabolic process"/>
    <property type="evidence" value="ECO:0007669"/>
    <property type="project" value="InterPro"/>
</dbReference>
<dbReference type="CDD" id="cd02182">
    <property type="entry name" value="GH16_Strep_laminarinase_like"/>
    <property type="match status" value="1"/>
</dbReference>
<dbReference type="AlphaFoldDB" id="A0A8J3BYB5"/>
<dbReference type="InterPro" id="IPR000757">
    <property type="entry name" value="Beta-glucanase-like"/>
</dbReference>
<evidence type="ECO:0000313" key="4">
    <source>
        <dbReference type="EMBL" id="GGK88301.1"/>
    </source>
</evidence>
<evidence type="ECO:0000256" key="2">
    <source>
        <dbReference type="SAM" id="SignalP"/>
    </source>
</evidence>
<proteinExistence type="inferred from homology"/>
<dbReference type="PROSITE" id="PS51318">
    <property type="entry name" value="TAT"/>
    <property type="match status" value="1"/>
</dbReference>
<dbReference type="Pfam" id="PF26113">
    <property type="entry name" value="GH16_XgeA"/>
    <property type="match status" value="1"/>
</dbReference>
<dbReference type="InterPro" id="IPR006311">
    <property type="entry name" value="TAT_signal"/>
</dbReference>
<keyword evidence="5" id="KW-1185">Reference proteome</keyword>
<dbReference type="Gene3D" id="2.60.120.200">
    <property type="match status" value="1"/>
</dbReference>
<dbReference type="InterPro" id="IPR013320">
    <property type="entry name" value="ConA-like_dom_sf"/>
</dbReference>